<accession>A0A3B3S9F9</accession>
<keyword evidence="3" id="KW-1185">Reference proteome</keyword>
<dbReference type="Ensembl" id="ENSPKIT00000007409.1">
    <property type="protein sequence ID" value="ENSPKIP00000026651.1"/>
    <property type="gene ID" value="ENSPKIG00000009042.1"/>
</dbReference>
<dbReference type="SUPFAM" id="SSF56672">
    <property type="entry name" value="DNA/RNA polymerases"/>
    <property type="match status" value="1"/>
</dbReference>
<proteinExistence type="predicted"/>
<sequence>MFISFTANVSASKTCIPRDIAFRKISNINPDSFSSAIDELSPIHSSSTPEELVSHYNDNLHNLLNTFAPLKHRSVSFSQTAPWFSPNLRLLKAKGRQLERLYKKTGLTIHKEMYSDHILLYKNSIVSAKSTYYSGLISSREGNSRSLFSLFQKITKPPDPFPPHMYSTDFCNNIMSFFTLKIFDIHQQLNSIGASNSVANSPLTSLSSCQLFSRFTIPSVTDVSNLIQKSKPSTCQLDPLPTVLVKACLPSLAPLITSIIHSSLNTGIVPSSLKTAAVTPILKKPGADPNNFDNLRPISNLPFISKILEKIVASQLQSHLNEYNLYEKFQSGFRPGHSTETALIKVTNDLLMAADSGLLIILILLDLSSAFDTISHDILLNRLTFIGISHIPLTWFTSYFSDRTQFVQFKSHSSRLFPVSAGVPQGSVLGPLLFLIYMLPLGHLFRKYNIDFHFYADDTQLYISSKPNSSLPPISLSNCLMEIRLWFSSNFLKLNSNKTEVLLIGTPSTLTKSHSFPIDIDNSLIHPSHQVKSLGVILDSTLSFQSHINYITRSAYFHLRNINRLRPFLTSHAAAILVHSLITSRIDYCNSLLFGLSNKSLHKLQILQNSAARVITQTPLRDHITPVLQQLHWLPIDARINFKILLFAFKCIHNLAPPYLCDLLHIATPSRSLRSSSAIRLVVPSARLTTMGQRAFSRSAPRLWNSLPPALRNTDSLSSFQSQLKTHMFKMVYLL</sequence>
<evidence type="ECO:0000313" key="2">
    <source>
        <dbReference type="Ensembl" id="ENSPKIP00000026651.1"/>
    </source>
</evidence>
<evidence type="ECO:0000259" key="1">
    <source>
        <dbReference type="PROSITE" id="PS50878"/>
    </source>
</evidence>
<organism evidence="2 3">
    <name type="scientific">Paramormyrops kingsleyae</name>
    <dbReference type="NCBI Taxonomy" id="1676925"/>
    <lineage>
        <taxon>Eukaryota</taxon>
        <taxon>Metazoa</taxon>
        <taxon>Chordata</taxon>
        <taxon>Craniata</taxon>
        <taxon>Vertebrata</taxon>
        <taxon>Euteleostomi</taxon>
        <taxon>Actinopterygii</taxon>
        <taxon>Neopterygii</taxon>
        <taxon>Teleostei</taxon>
        <taxon>Osteoglossocephala</taxon>
        <taxon>Osteoglossomorpha</taxon>
        <taxon>Osteoglossiformes</taxon>
        <taxon>Mormyridae</taxon>
        <taxon>Paramormyrops</taxon>
    </lineage>
</organism>
<reference evidence="2" key="1">
    <citation type="submission" date="2025-08" db="UniProtKB">
        <authorList>
            <consortium name="Ensembl"/>
        </authorList>
    </citation>
    <scope>IDENTIFICATION</scope>
</reference>
<dbReference type="STRING" id="1676925.ENSPKIP00000026651"/>
<dbReference type="CDD" id="cd01650">
    <property type="entry name" value="RT_nLTR_like"/>
    <property type="match status" value="1"/>
</dbReference>
<dbReference type="Proteomes" id="UP000261540">
    <property type="component" value="Unplaced"/>
</dbReference>
<protein>
    <recommendedName>
        <fullName evidence="1">Reverse transcriptase domain-containing protein</fullName>
    </recommendedName>
</protein>
<feature type="domain" description="Reverse transcriptase" evidence="1">
    <location>
        <begin position="262"/>
        <end position="538"/>
    </location>
</feature>
<dbReference type="InterPro" id="IPR043502">
    <property type="entry name" value="DNA/RNA_pol_sf"/>
</dbReference>
<reference evidence="2" key="2">
    <citation type="submission" date="2025-09" db="UniProtKB">
        <authorList>
            <consortium name="Ensembl"/>
        </authorList>
    </citation>
    <scope>IDENTIFICATION</scope>
</reference>
<dbReference type="PROSITE" id="PS50878">
    <property type="entry name" value="RT_POL"/>
    <property type="match status" value="1"/>
</dbReference>
<dbReference type="AlphaFoldDB" id="A0A3B3S9F9"/>
<name>A0A3B3S9F9_9TELE</name>
<dbReference type="PANTHER" id="PTHR33332">
    <property type="entry name" value="REVERSE TRANSCRIPTASE DOMAIN-CONTAINING PROTEIN"/>
    <property type="match status" value="1"/>
</dbReference>
<dbReference type="GeneTree" id="ENSGT01150000286909"/>
<dbReference type="InterPro" id="IPR000477">
    <property type="entry name" value="RT_dom"/>
</dbReference>
<evidence type="ECO:0000313" key="3">
    <source>
        <dbReference type="Proteomes" id="UP000261540"/>
    </source>
</evidence>
<dbReference type="Pfam" id="PF00078">
    <property type="entry name" value="RVT_1"/>
    <property type="match status" value="1"/>
</dbReference>